<keyword evidence="3" id="KW-1185">Reference proteome</keyword>
<name>A0A401UR92_9CLOT</name>
<feature type="transmembrane region" description="Helical" evidence="1">
    <location>
        <begin position="12"/>
        <end position="30"/>
    </location>
</feature>
<dbReference type="RefSeq" id="WP_125004422.1">
    <property type="nucleotide sequence ID" value="NZ_BHYK01000025.1"/>
</dbReference>
<proteinExistence type="predicted"/>
<dbReference type="Proteomes" id="UP000287872">
    <property type="component" value="Unassembled WGS sequence"/>
</dbReference>
<dbReference type="EMBL" id="BHYK01000025">
    <property type="protein sequence ID" value="GCD12059.1"/>
    <property type="molecule type" value="Genomic_DNA"/>
</dbReference>
<protein>
    <submittedName>
        <fullName evidence="2">Uncharacterized protein</fullName>
    </submittedName>
</protein>
<evidence type="ECO:0000256" key="1">
    <source>
        <dbReference type="SAM" id="Phobius"/>
    </source>
</evidence>
<keyword evidence="1" id="KW-0812">Transmembrane</keyword>
<comment type="caution">
    <text evidence="2">The sequence shown here is derived from an EMBL/GenBank/DDBJ whole genome shotgun (WGS) entry which is preliminary data.</text>
</comment>
<keyword evidence="1" id="KW-0472">Membrane</keyword>
<keyword evidence="1" id="KW-1133">Transmembrane helix</keyword>
<gene>
    <name evidence="2" type="ORF">Ctaglu_36820</name>
</gene>
<dbReference type="OrthoDB" id="9983829at2"/>
<organism evidence="2 3">
    <name type="scientific">Clostridium tagluense</name>
    <dbReference type="NCBI Taxonomy" id="360422"/>
    <lineage>
        <taxon>Bacteria</taxon>
        <taxon>Bacillati</taxon>
        <taxon>Bacillota</taxon>
        <taxon>Clostridia</taxon>
        <taxon>Eubacteriales</taxon>
        <taxon>Clostridiaceae</taxon>
        <taxon>Clostridium</taxon>
    </lineage>
</organism>
<accession>A0A401UR92</accession>
<sequence length="88" mass="9732">MNVDFSNINLNTVIMFALAILLAYLGIAVFKMIGRILSISIGIFLLIYVLQQIGITIPILTDILSAILQLIKPIIDIVTNLFNSTKIK</sequence>
<reference evidence="2 3" key="1">
    <citation type="submission" date="2018-11" db="EMBL/GenBank/DDBJ databases">
        <title>Genome sequencing and assembly of Clostridium tagluense strain A121.</title>
        <authorList>
            <person name="Murakami T."/>
            <person name="Segawa T."/>
            <person name="Shcherbakova V.A."/>
            <person name="Mori H."/>
            <person name="Yoshimura Y."/>
        </authorList>
    </citation>
    <scope>NUCLEOTIDE SEQUENCE [LARGE SCALE GENOMIC DNA]</scope>
    <source>
        <strain evidence="2 3">A121</strain>
    </source>
</reference>
<dbReference type="AlphaFoldDB" id="A0A401UR92"/>
<evidence type="ECO:0000313" key="2">
    <source>
        <dbReference type="EMBL" id="GCD12059.1"/>
    </source>
</evidence>
<evidence type="ECO:0000313" key="3">
    <source>
        <dbReference type="Proteomes" id="UP000287872"/>
    </source>
</evidence>
<feature type="transmembrane region" description="Helical" evidence="1">
    <location>
        <begin position="37"/>
        <end position="57"/>
    </location>
</feature>